<evidence type="ECO:0000313" key="4">
    <source>
        <dbReference type="Proteomes" id="UP001252186"/>
    </source>
</evidence>
<dbReference type="CDD" id="cd03395">
    <property type="entry name" value="PAP2_like_4"/>
    <property type="match status" value="1"/>
</dbReference>
<feature type="transmembrane region" description="Helical" evidence="1">
    <location>
        <begin position="162"/>
        <end position="184"/>
    </location>
</feature>
<dbReference type="InterPro" id="IPR000326">
    <property type="entry name" value="PAP2/HPO"/>
</dbReference>
<protein>
    <submittedName>
        <fullName evidence="3">Phosphatase PAP2 family protein</fullName>
    </submittedName>
</protein>
<organism evidence="3 4">
    <name type="scientific">Urechidicola vernalis</name>
    <dbReference type="NCBI Taxonomy" id="3075600"/>
    <lineage>
        <taxon>Bacteria</taxon>
        <taxon>Pseudomonadati</taxon>
        <taxon>Bacteroidota</taxon>
        <taxon>Flavobacteriia</taxon>
        <taxon>Flavobacteriales</taxon>
        <taxon>Flavobacteriaceae</taxon>
        <taxon>Urechidicola</taxon>
    </lineage>
</organism>
<dbReference type="Pfam" id="PF01569">
    <property type="entry name" value="PAP2"/>
    <property type="match status" value="1"/>
</dbReference>
<comment type="caution">
    <text evidence="3">The sequence shown here is derived from an EMBL/GenBank/DDBJ whole genome shotgun (WGS) entry which is preliminary data.</text>
</comment>
<feature type="domain" description="Phosphatidic acid phosphatase type 2/haloperoxidase" evidence="2">
    <location>
        <begin position="61"/>
        <end position="177"/>
    </location>
</feature>
<evidence type="ECO:0000259" key="2">
    <source>
        <dbReference type="SMART" id="SM00014"/>
    </source>
</evidence>
<sequence length="190" mass="21827">MLEKINKIDTELLIYLNGLGSTTWDGFWMFMTTTVYSVPFYLIALYFVYKIYGTKKTLYALLFIAILITASDQLSNAFKYGFGRLRPCHNEEVKGLIRLVKDSCGGYYSFFSAHASTSMAIVVYFALLIKSKVKYFALFLIFWAVLIGYSRIYIGVHYPFDVLFGFTVGGTIGFAIYLLFNVFIKKYIDK</sequence>
<gene>
    <name evidence="3" type="ORF">RM519_02810</name>
</gene>
<dbReference type="SMART" id="SM00014">
    <property type="entry name" value="acidPPc"/>
    <property type="match status" value="1"/>
</dbReference>
<dbReference type="SUPFAM" id="SSF48317">
    <property type="entry name" value="Acid phosphatase/Vanadium-dependent haloperoxidase"/>
    <property type="match status" value="1"/>
</dbReference>
<dbReference type="RefSeq" id="WP_311592004.1">
    <property type="nucleotide sequence ID" value="NZ_JAVRHV010000001.1"/>
</dbReference>
<evidence type="ECO:0000256" key="1">
    <source>
        <dbReference type="SAM" id="Phobius"/>
    </source>
</evidence>
<name>A0ABU2Y1T1_9FLAO</name>
<feature type="transmembrane region" description="Helical" evidence="1">
    <location>
        <begin position="27"/>
        <end position="49"/>
    </location>
</feature>
<keyword evidence="1" id="KW-0812">Transmembrane</keyword>
<keyword evidence="4" id="KW-1185">Reference proteome</keyword>
<proteinExistence type="predicted"/>
<keyword evidence="1" id="KW-0472">Membrane</keyword>
<dbReference type="Gene3D" id="1.20.144.10">
    <property type="entry name" value="Phosphatidic acid phosphatase type 2/haloperoxidase"/>
    <property type="match status" value="1"/>
</dbReference>
<dbReference type="InterPro" id="IPR036938">
    <property type="entry name" value="PAP2/HPO_sf"/>
</dbReference>
<feature type="transmembrane region" description="Helical" evidence="1">
    <location>
        <begin position="58"/>
        <end position="75"/>
    </location>
</feature>
<reference evidence="3 4" key="1">
    <citation type="submission" date="2023-09" db="EMBL/GenBank/DDBJ databases">
        <authorList>
            <person name="Rey-Velasco X."/>
        </authorList>
    </citation>
    <scope>NUCLEOTIDE SEQUENCE [LARGE SCALE GENOMIC DNA]</scope>
    <source>
        <strain evidence="3 4">P050</strain>
    </source>
</reference>
<dbReference type="EMBL" id="JAVRHV010000001">
    <property type="protein sequence ID" value="MDT0552168.1"/>
    <property type="molecule type" value="Genomic_DNA"/>
</dbReference>
<feature type="transmembrane region" description="Helical" evidence="1">
    <location>
        <begin position="135"/>
        <end position="156"/>
    </location>
</feature>
<keyword evidence="1" id="KW-1133">Transmembrane helix</keyword>
<accession>A0ABU2Y1T1</accession>
<feature type="transmembrane region" description="Helical" evidence="1">
    <location>
        <begin position="107"/>
        <end position="128"/>
    </location>
</feature>
<dbReference type="PANTHER" id="PTHR14969">
    <property type="entry name" value="SPHINGOSINE-1-PHOSPHATE PHOSPHOHYDROLASE"/>
    <property type="match status" value="1"/>
</dbReference>
<dbReference type="PANTHER" id="PTHR14969:SF13">
    <property type="entry name" value="AT30094P"/>
    <property type="match status" value="1"/>
</dbReference>
<evidence type="ECO:0000313" key="3">
    <source>
        <dbReference type="EMBL" id="MDT0552168.1"/>
    </source>
</evidence>
<dbReference type="Proteomes" id="UP001252186">
    <property type="component" value="Unassembled WGS sequence"/>
</dbReference>